<dbReference type="RefSeq" id="XP_024349016.1">
    <property type="nucleotide sequence ID" value="XM_024496540.1"/>
</dbReference>
<feature type="compositionally biased region" description="Acidic residues" evidence="1">
    <location>
        <begin position="1629"/>
        <end position="1639"/>
    </location>
</feature>
<dbReference type="EMBL" id="APAU02000074">
    <property type="protein sequence ID" value="EUB57820.1"/>
    <property type="molecule type" value="Genomic_DNA"/>
</dbReference>
<organism evidence="3 4">
    <name type="scientific">Echinococcus granulosus</name>
    <name type="common">Hydatid tapeworm</name>
    <dbReference type="NCBI Taxonomy" id="6210"/>
    <lineage>
        <taxon>Eukaryota</taxon>
        <taxon>Metazoa</taxon>
        <taxon>Spiralia</taxon>
        <taxon>Lophotrochozoa</taxon>
        <taxon>Platyhelminthes</taxon>
        <taxon>Cestoda</taxon>
        <taxon>Eucestoda</taxon>
        <taxon>Cyclophyllidea</taxon>
        <taxon>Taeniidae</taxon>
        <taxon>Echinococcus</taxon>
        <taxon>Echinococcus granulosus group</taxon>
    </lineage>
</organism>
<dbReference type="OrthoDB" id="20729at2759"/>
<proteinExistence type="predicted"/>
<comment type="caution">
    <text evidence="3">The sequence shown here is derived from an EMBL/GenBank/DDBJ whole genome shotgun (WGS) entry which is preliminary data.</text>
</comment>
<evidence type="ECO:0000259" key="2">
    <source>
        <dbReference type="Pfam" id="PF16687"/>
    </source>
</evidence>
<feature type="region of interest" description="Disordered" evidence="1">
    <location>
        <begin position="650"/>
        <end position="678"/>
    </location>
</feature>
<dbReference type="GeneID" id="36343006"/>
<dbReference type="PANTHER" id="PTHR21583">
    <property type="entry name" value="ELYS PROTEIN"/>
    <property type="match status" value="1"/>
</dbReference>
<accession>W6U9X1</accession>
<feature type="region of interest" description="Disordered" evidence="1">
    <location>
        <begin position="1629"/>
        <end position="1699"/>
    </location>
</feature>
<dbReference type="KEGG" id="egl:EGR_07291"/>
<dbReference type="STRING" id="6210.W6U9X1"/>
<dbReference type="OMA" id="HEASHWS"/>
<reference evidence="3 4" key="1">
    <citation type="journal article" date="2013" name="Nat. Genet.">
        <title>The genome of the hydatid tapeworm Echinococcus granulosus.</title>
        <authorList>
            <person name="Zheng H."/>
            <person name="Zhang W."/>
            <person name="Zhang L."/>
            <person name="Zhang Z."/>
            <person name="Li J."/>
            <person name="Lu G."/>
            <person name="Zhu Y."/>
            <person name="Wang Y."/>
            <person name="Huang Y."/>
            <person name="Liu J."/>
            <person name="Kang H."/>
            <person name="Chen J."/>
            <person name="Wang L."/>
            <person name="Chen A."/>
            <person name="Yu S."/>
            <person name="Gao Z."/>
            <person name="Jin L."/>
            <person name="Gu W."/>
            <person name="Wang Z."/>
            <person name="Zhao L."/>
            <person name="Shi B."/>
            <person name="Wen H."/>
            <person name="Lin R."/>
            <person name="Jones M.K."/>
            <person name="Brejova B."/>
            <person name="Vinar T."/>
            <person name="Zhao G."/>
            <person name="McManus D.P."/>
            <person name="Chen Z."/>
            <person name="Zhou Y."/>
            <person name="Wang S."/>
        </authorList>
    </citation>
    <scope>NUCLEOTIDE SEQUENCE [LARGE SCALE GENOMIC DNA]</scope>
</reference>
<feature type="compositionally biased region" description="Polar residues" evidence="1">
    <location>
        <begin position="1399"/>
        <end position="1416"/>
    </location>
</feature>
<feature type="region of interest" description="Disordered" evidence="1">
    <location>
        <begin position="1399"/>
        <end position="1418"/>
    </location>
</feature>
<sequence>MQSVESSVCTTSFDCDDLVLKHGSIRPADLFDQSTKLPHFIFTPTGSIICAYSSNRLHCQFANGKQFSWTPSNADVLFSSLENWPNDAPRSWIIAEAAFLPSTSIMAALFVPSHDARPKRSLVCLLNLSDGKSVKFTRFISLRGRAEAIHAVAVNHKSIPPFDGMVAVAFERGLLTLLDLCLDWKPDRPRVEPSVCVSIKQCLEAFLKEELISPFSQSFEHSLVNLNESRISLNSFYYQTPRGETIAKLPSTSVGVTLLHYVQQIKSLIVGFSFGGWQMWSLTKLQLIYTYRELSSTPVATVSCAFSEPSDDPRYCCFLWIGWQGLKRSPSTEPSPSSCSAINPKVVLFQLGFRKRIEHTQPNTEDTLYEYEDFYGASKRLSASLTPITASTDHEASHWSANGALLTSIQSLGTNYSNNYGLRSNRLTALVWRAAPHIVRIGLFDLDRWYHAQMPSSIRSDNSFFAVYDASLNSPRAHPLTAHILPHTIFAFWAVVSRRELYALRLCGDLTATKNSTLRRCQGLRNPLPESHLHLVVACASLKFVSRQELVLREISAAIDSPSSSVSFNPTDWITEAVACGLIQELDDSEFAIPRTLKEAEDGEWITRQAIGLETPPPGLLEQLEMMDAEEEKEGVDYFEGAIVPLSPRGDRNRRMLADNSVSGRSSKRPRKDQQRRASKYLSPTWVIIANCLFEHGMFKEVKALEGLIVASAAAVVNGDFNARAFMRRWLWLRWLGRKSCLEDLLTPVFGNDEDGSSVSVEGLKDLSLCINSLRALADIAEVVMPVTDCDGHGGEAVSAEAKFKVIRMLAEYTHPVCLLLRCGLLPQASNHAYRLRASSEALLSPYNPTELSDFLAKLQSAHGSPPNPPAPPFITGCIMDHLRNLLSTAESAKEVLAAVESEVTTTYPPRQLQSMCALWQCLGSRPQPPLIHLALFTFLLFDTVAVNALHGGKVNEDKERSDDTTEGQDTHVVRRVRLATETVKETGTSCLGPVARAVRLQEYIVNQIVIEFPGFENYVSTVRTLWLIDRFRFSDALCSRLSPVATGQVTSLSQLPEIFPDQAKVVAEYCSRCGATKLADLFAPSYDSLSSSPLSLLHVGNIGSCGSVLPALYQARRLYFQKNDHESAAKVLLEVADAFRKHGRFLDFINLGLTAWEADVVFSDMRRRGENRLLYACLVARAQYKVICPFRESIFFPILPPYCGTRLFIQEAQDLLAEVDADVVSQMSQHSTQKLSKTPVVRALSSTISYCLPNLQYHFPFSTLVNPNHFDDPVTSCTDANSTEENSNNQVHVECVEVDSAHVSPTSSTRRFPRQFVTPKGRCLSIQPSTVDRNRASEFWNYYDMTQRVLRGESPFETRSPVRPRITDSARKLSQKLHQILYCASVVSPLPITRKQTPPVSKNLLRTSSDTSGNASLRPRLDFWTELGKMHEAELNRRTSVSTTAAPAASILKVRSTPLPEGAKTPPSINKADELDGSFQDCREGTPSLEVDEDDAEVTINPHTLQLDHKVSLARTTSDDPAISGSIPIVSPSSTKFVFSPPNRTVMGRSGPMDEVAKALCSSTHFTFSSPATYLMTKFLSSDSGALSPTGEMEEGDSFETSYGFNSASRVEDVSSAYVTRNEVLEDLEEVDVEDSGDESASAGSDDEGGTGAEAPVVTDEDDTSTYLGTEEDEQSEAGLQAPRRSKRTVKRPERYHY</sequence>
<evidence type="ECO:0000313" key="3">
    <source>
        <dbReference type="EMBL" id="EUB57820.1"/>
    </source>
</evidence>
<keyword evidence="4" id="KW-1185">Reference proteome</keyword>
<feature type="region of interest" description="Disordered" evidence="1">
    <location>
        <begin position="1459"/>
        <end position="1478"/>
    </location>
</feature>
<dbReference type="PANTHER" id="PTHR21583:SF8">
    <property type="entry name" value="PROTEIN ELYS"/>
    <property type="match status" value="1"/>
</dbReference>
<dbReference type="InterPro" id="IPR052620">
    <property type="entry name" value="ELYS/MEL-28_NucAsmblyFactor"/>
</dbReference>
<dbReference type="CTD" id="36343006"/>
<gene>
    <name evidence="3" type="ORF">EGR_07291</name>
</gene>
<dbReference type="Pfam" id="PF16687">
    <property type="entry name" value="ELYS-bb"/>
    <property type="match status" value="1"/>
</dbReference>
<protein>
    <submittedName>
        <fullName evidence="3">Protein ELYS</fullName>
    </submittedName>
</protein>
<dbReference type="Proteomes" id="UP000019149">
    <property type="component" value="Unassembled WGS sequence"/>
</dbReference>
<name>W6U9X1_ECHGR</name>
<dbReference type="InterPro" id="IPR032040">
    <property type="entry name" value="ELYS-bb"/>
</dbReference>
<evidence type="ECO:0000313" key="4">
    <source>
        <dbReference type="Proteomes" id="UP000019149"/>
    </source>
</evidence>
<feature type="domain" description="ELYS beta-propeller" evidence="2">
    <location>
        <begin position="251"/>
        <end position="321"/>
    </location>
</feature>
<feature type="compositionally biased region" description="Acidic residues" evidence="1">
    <location>
        <begin position="1660"/>
        <end position="1677"/>
    </location>
</feature>
<evidence type="ECO:0000256" key="1">
    <source>
        <dbReference type="SAM" id="MobiDB-lite"/>
    </source>
</evidence>